<keyword evidence="6" id="KW-0106">Calcium</keyword>
<protein>
    <submittedName>
        <fullName evidence="15">Sodium/hydrogen exchanger 10</fullName>
    </submittedName>
</protein>
<evidence type="ECO:0000259" key="14">
    <source>
        <dbReference type="PROSITE" id="PS50042"/>
    </source>
</evidence>
<dbReference type="SUPFAM" id="SSF81324">
    <property type="entry name" value="Voltage-gated potassium channels"/>
    <property type="match status" value="1"/>
</dbReference>
<proteinExistence type="predicted"/>
<keyword evidence="12" id="KW-0407">Ion channel</keyword>
<dbReference type="GO" id="GO:0008331">
    <property type="term" value="F:high voltage-gated calcium channel activity"/>
    <property type="evidence" value="ECO:0007669"/>
    <property type="project" value="TreeGrafter"/>
</dbReference>
<dbReference type="Proteomes" id="UP000094527">
    <property type="component" value="Unassembled WGS sequence"/>
</dbReference>
<dbReference type="PANTHER" id="PTHR45628:SF7">
    <property type="entry name" value="VOLTAGE-DEPENDENT CALCIUM CHANNEL TYPE A SUBUNIT ALPHA-1"/>
    <property type="match status" value="1"/>
</dbReference>
<dbReference type="GO" id="GO:0005891">
    <property type="term" value="C:voltage-gated calcium channel complex"/>
    <property type="evidence" value="ECO:0007669"/>
    <property type="project" value="TreeGrafter"/>
</dbReference>
<gene>
    <name evidence="15" type="ORF">Ocin01_13980</name>
</gene>
<feature type="transmembrane region" description="Helical" evidence="13">
    <location>
        <begin position="263"/>
        <end position="285"/>
    </location>
</feature>
<dbReference type="PANTHER" id="PTHR45628">
    <property type="entry name" value="VOLTAGE-DEPENDENT CALCIUM CHANNEL TYPE A SUBUNIT ALPHA-1"/>
    <property type="match status" value="1"/>
</dbReference>
<dbReference type="AlphaFoldDB" id="A0A1D2MI71"/>
<accession>A0A1D2MI71</accession>
<keyword evidence="11" id="KW-0325">Glycoprotein</keyword>
<evidence type="ECO:0000256" key="5">
    <source>
        <dbReference type="ARBA" id="ARBA00022692"/>
    </source>
</evidence>
<comment type="subcellular location">
    <subcellularLocation>
        <location evidence="1">Membrane</location>
        <topology evidence="1">Multi-pass membrane protein</topology>
    </subcellularLocation>
</comment>
<evidence type="ECO:0000256" key="13">
    <source>
        <dbReference type="SAM" id="Phobius"/>
    </source>
</evidence>
<dbReference type="Gene3D" id="2.60.120.10">
    <property type="entry name" value="Jelly Rolls"/>
    <property type="match status" value="1"/>
</dbReference>
<dbReference type="InterPro" id="IPR005821">
    <property type="entry name" value="Ion_trans_dom"/>
</dbReference>
<sequence>IQDMANAVRQIRTAQQKALRILRHDRFLSDANWHNVEESTNIVNPYVEMHVKAKEQDVDMTAVPSLLEDFGAEGDGPNDLSNEPSNDEIKEMTEEARLRLLKALKVSCWRQYEQGILTKDAVQILVDVLESTEDRKFQMVHTRDFERYWEIDGFFVYLRRKVLPYSSGSFEDEEHPLPKEPWRHCYHRLACSFFFSTLIYIVIIGNMIPVAWETYYIVTYHHFSQDEHIIFFTVNLVFTIIYLLEFGIKVIGIGFGEYLSSRWNVADCIILIISFVESILSGTYLEEAIATADSAGMTPAKSMQEADFLKFVRFIRLARVTRILRFFKPLLPLIMRYLNNQVNKRIFLGYDIGKGFVSALDDVQKFLPQMVDHPRVLLKFKWNLENQRVEVVRKMGLLQKDHPEIAIAVKTRHAARAVLNTMKDSLLELKEDGLVDEKEYNALHEEIEQKMKHLWDSPAYMKTSSAELSLANVAWMAMSSGSKELYEFIHKQATLITYARGDIMCDVYDKPNGILVIISGLIKVHYDPTFEMITEREDYGAIPNMEIFQDLSFENEMDDYFSTGTVIGELGVVTDQPRAARVTCETGVIAYHIPQSVMKTAITSFDDPYDSLEARIWRTCGMRLAASLLPAESAFSSWTMDKVKTYLELSAVPIGEKYDELLIPDFVADVVVIYGQVCNYENMDEVYTAPCLIPQTCYHIKNKPGTSVPARILIIASQDVEHLAEEDDDHHHSHTKFGVSSGGSDMTLHRVILAGTKVTSLTEAEALGIHLQRQSRAVNFGVVSNKPEASKATVNK</sequence>
<name>A0A1D2MI71_ORCCI</name>
<dbReference type="STRING" id="48709.A0A1D2MI71"/>
<keyword evidence="5 13" id="KW-0812">Transmembrane</keyword>
<dbReference type="InterPro" id="IPR000595">
    <property type="entry name" value="cNMP-bd_dom"/>
</dbReference>
<evidence type="ECO:0000256" key="10">
    <source>
        <dbReference type="ARBA" id="ARBA00023136"/>
    </source>
</evidence>
<dbReference type="InterPro" id="IPR027359">
    <property type="entry name" value="Volt_channel_dom_sf"/>
</dbReference>
<evidence type="ECO:0000256" key="7">
    <source>
        <dbReference type="ARBA" id="ARBA00022882"/>
    </source>
</evidence>
<dbReference type="InterPro" id="IPR018490">
    <property type="entry name" value="cNMP-bd_dom_sf"/>
</dbReference>
<dbReference type="InterPro" id="IPR050599">
    <property type="entry name" value="VDCC_alpha-1_subunit"/>
</dbReference>
<evidence type="ECO:0000313" key="15">
    <source>
        <dbReference type="EMBL" id="ODM92698.1"/>
    </source>
</evidence>
<feature type="domain" description="Cyclic nucleotide-binding" evidence="14">
    <location>
        <begin position="498"/>
        <end position="602"/>
    </location>
</feature>
<dbReference type="PROSITE" id="PS50042">
    <property type="entry name" value="CNMP_BINDING_3"/>
    <property type="match status" value="1"/>
</dbReference>
<dbReference type="OrthoDB" id="441412at2759"/>
<dbReference type="EMBL" id="LJIJ01001174">
    <property type="protein sequence ID" value="ODM92698.1"/>
    <property type="molecule type" value="Genomic_DNA"/>
</dbReference>
<evidence type="ECO:0000256" key="11">
    <source>
        <dbReference type="ARBA" id="ARBA00023180"/>
    </source>
</evidence>
<evidence type="ECO:0000256" key="4">
    <source>
        <dbReference type="ARBA" id="ARBA00022673"/>
    </source>
</evidence>
<dbReference type="Pfam" id="PF00520">
    <property type="entry name" value="Ion_trans"/>
    <property type="match status" value="1"/>
</dbReference>
<keyword evidence="10 13" id="KW-0472">Membrane</keyword>
<evidence type="ECO:0000256" key="3">
    <source>
        <dbReference type="ARBA" id="ARBA00022568"/>
    </source>
</evidence>
<dbReference type="GO" id="GO:0098703">
    <property type="term" value="P:calcium ion import across plasma membrane"/>
    <property type="evidence" value="ECO:0007669"/>
    <property type="project" value="TreeGrafter"/>
</dbReference>
<organism evidence="15 16">
    <name type="scientific">Orchesella cincta</name>
    <name type="common">Springtail</name>
    <name type="synonym">Podura cincta</name>
    <dbReference type="NCBI Taxonomy" id="48709"/>
    <lineage>
        <taxon>Eukaryota</taxon>
        <taxon>Metazoa</taxon>
        <taxon>Ecdysozoa</taxon>
        <taxon>Arthropoda</taxon>
        <taxon>Hexapoda</taxon>
        <taxon>Collembola</taxon>
        <taxon>Entomobryomorpha</taxon>
        <taxon>Entomobryoidea</taxon>
        <taxon>Orchesellidae</taxon>
        <taxon>Orchesellinae</taxon>
        <taxon>Orchesella</taxon>
    </lineage>
</organism>
<keyword evidence="4" id="KW-0107">Calcium channel</keyword>
<comment type="caution">
    <text evidence="15">The sequence shown here is derived from an EMBL/GenBank/DDBJ whole genome shotgun (WGS) entry which is preliminary data.</text>
</comment>
<dbReference type="SUPFAM" id="SSF51206">
    <property type="entry name" value="cAMP-binding domain-like"/>
    <property type="match status" value="1"/>
</dbReference>
<keyword evidence="9" id="KW-0406">Ion transport</keyword>
<keyword evidence="3" id="KW-0109">Calcium transport</keyword>
<evidence type="ECO:0000256" key="6">
    <source>
        <dbReference type="ARBA" id="ARBA00022837"/>
    </source>
</evidence>
<feature type="non-terminal residue" evidence="15">
    <location>
        <position position="1"/>
    </location>
</feature>
<evidence type="ECO:0000256" key="8">
    <source>
        <dbReference type="ARBA" id="ARBA00022989"/>
    </source>
</evidence>
<evidence type="ECO:0000313" key="16">
    <source>
        <dbReference type="Proteomes" id="UP000094527"/>
    </source>
</evidence>
<evidence type="ECO:0000256" key="1">
    <source>
        <dbReference type="ARBA" id="ARBA00004141"/>
    </source>
</evidence>
<keyword evidence="16" id="KW-1185">Reference proteome</keyword>
<feature type="transmembrane region" description="Helical" evidence="13">
    <location>
        <begin position="229"/>
        <end position="251"/>
    </location>
</feature>
<dbReference type="Gene3D" id="1.20.120.350">
    <property type="entry name" value="Voltage-gated potassium channels. Chain C"/>
    <property type="match status" value="1"/>
</dbReference>
<feature type="transmembrane region" description="Helical" evidence="13">
    <location>
        <begin position="189"/>
        <end position="209"/>
    </location>
</feature>
<keyword evidence="2" id="KW-0813">Transport</keyword>
<evidence type="ECO:0000256" key="2">
    <source>
        <dbReference type="ARBA" id="ARBA00022448"/>
    </source>
</evidence>
<evidence type="ECO:0000256" key="12">
    <source>
        <dbReference type="ARBA" id="ARBA00023303"/>
    </source>
</evidence>
<keyword evidence="7" id="KW-0851">Voltage-gated channel</keyword>
<keyword evidence="8 13" id="KW-1133">Transmembrane helix</keyword>
<evidence type="ECO:0000256" key="9">
    <source>
        <dbReference type="ARBA" id="ARBA00023065"/>
    </source>
</evidence>
<reference evidence="15 16" key="1">
    <citation type="journal article" date="2016" name="Genome Biol. Evol.">
        <title>Gene Family Evolution Reflects Adaptation to Soil Environmental Stressors in the Genome of the Collembolan Orchesella cincta.</title>
        <authorList>
            <person name="Faddeeva-Vakhrusheva A."/>
            <person name="Derks M.F."/>
            <person name="Anvar S.Y."/>
            <person name="Agamennone V."/>
            <person name="Suring W."/>
            <person name="Smit S."/>
            <person name="van Straalen N.M."/>
            <person name="Roelofs D."/>
        </authorList>
    </citation>
    <scope>NUCLEOTIDE SEQUENCE [LARGE SCALE GENOMIC DNA]</scope>
    <source>
        <tissue evidence="15">Mixed pool</tissue>
    </source>
</reference>
<dbReference type="InterPro" id="IPR014710">
    <property type="entry name" value="RmlC-like_jellyroll"/>
</dbReference>